<protein>
    <submittedName>
        <fullName evidence="2">Uncharacterized protein</fullName>
    </submittedName>
</protein>
<evidence type="ECO:0000313" key="2">
    <source>
        <dbReference type="EMBL" id="JAA58335.1"/>
    </source>
</evidence>
<accession>L7M2Q0</accession>
<keyword evidence="1" id="KW-0812">Transmembrane</keyword>
<evidence type="ECO:0000256" key="1">
    <source>
        <dbReference type="SAM" id="Phobius"/>
    </source>
</evidence>
<organism evidence="2">
    <name type="scientific">Rhipicephalus pulchellus</name>
    <name type="common">Yellow backed tick</name>
    <name type="synonym">Dermacentor pulchellus</name>
    <dbReference type="NCBI Taxonomy" id="72859"/>
    <lineage>
        <taxon>Eukaryota</taxon>
        <taxon>Metazoa</taxon>
        <taxon>Ecdysozoa</taxon>
        <taxon>Arthropoda</taxon>
        <taxon>Chelicerata</taxon>
        <taxon>Arachnida</taxon>
        <taxon>Acari</taxon>
        <taxon>Parasitiformes</taxon>
        <taxon>Ixodida</taxon>
        <taxon>Ixodoidea</taxon>
        <taxon>Ixodidae</taxon>
        <taxon>Rhipicephalinae</taxon>
        <taxon>Rhipicephalus</taxon>
        <taxon>Rhipicephalus</taxon>
    </lineage>
</organism>
<dbReference type="EMBL" id="GACK01006699">
    <property type="protein sequence ID" value="JAA58335.1"/>
    <property type="molecule type" value="mRNA"/>
</dbReference>
<keyword evidence="1" id="KW-0472">Membrane</keyword>
<dbReference type="AlphaFoldDB" id="L7M2Q0"/>
<sequence length="157" mass="17921">MAAKKTMCDAVAPSLPFPLFLTLTSPSHQLAIHAYAMLYTLAPPSSPPHSDISPPQPHLTFPPSCYTILCMAMLYITLFSIPPPSLSFPLLLYYIIHGYAMLYHFTSSSPLSSQSLPFPDPLLYFTYTCLCYTCLCYRWFCLRDSKRRREITEEYSR</sequence>
<keyword evidence="1" id="KW-1133">Transmembrane helix</keyword>
<proteinExistence type="evidence at transcript level"/>
<name>L7M2Q0_RHIPC</name>
<reference evidence="2" key="1">
    <citation type="submission" date="2012-11" db="EMBL/GenBank/DDBJ databases">
        <authorList>
            <person name="Lucero-Rivera Y.E."/>
            <person name="Tovar-Ramirez D."/>
        </authorList>
    </citation>
    <scope>NUCLEOTIDE SEQUENCE</scope>
    <source>
        <tissue evidence="2">Salivary gland</tissue>
    </source>
</reference>
<feature type="transmembrane region" description="Helical" evidence="1">
    <location>
        <begin position="122"/>
        <end position="140"/>
    </location>
</feature>
<reference evidence="2" key="2">
    <citation type="journal article" date="2015" name="J. Proteomics">
        <title>Sexual differences in the sialomes of the zebra tick, Rhipicephalus pulchellus.</title>
        <authorList>
            <person name="Tan A.W."/>
            <person name="Francischetti I.M."/>
            <person name="Slovak M."/>
            <person name="Kini R.M."/>
            <person name="Ribeiro J.M."/>
        </authorList>
    </citation>
    <scope>NUCLEOTIDE SEQUENCE</scope>
    <source>
        <tissue evidence="2">Salivary gland</tissue>
    </source>
</reference>